<gene>
    <name evidence="2" type="ORF">NBRC111894_3662</name>
</gene>
<protein>
    <submittedName>
        <fullName evidence="2">Uncharacterized protein</fullName>
    </submittedName>
</protein>
<evidence type="ECO:0000256" key="1">
    <source>
        <dbReference type="SAM" id="MobiDB-lite"/>
    </source>
</evidence>
<sequence length="45" mass="4628">MHHRSDCSLAAGAPRASSDKQKSAGLRGLAGTLFPQASRVSAFDA</sequence>
<feature type="region of interest" description="Disordered" evidence="1">
    <location>
        <begin position="1"/>
        <end position="24"/>
    </location>
</feature>
<evidence type="ECO:0000313" key="2">
    <source>
        <dbReference type="EMBL" id="GAY78108.1"/>
    </source>
</evidence>
<organism evidence="2 3">
    <name type="scientific">Sporolactobacillus inulinus</name>
    <dbReference type="NCBI Taxonomy" id="2078"/>
    <lineage>
        <taxon>Bacteria</taxon>
        <taxon>Bacillati</taxon>
        <taxon>Bacillota</taxon>
        <taxon>Bacilli</taxon>
        <taxon>Bacillales</taxon>
        <taxon>Sporolactobacillaceae</taxon>
        <taxon>Sporolactobacillus</taxon>
    </lineage>
</organism>
<dbReference type="AlphaFoldDB" id="A0A4Y1ZIC3"/>
<name>A0A4Y1ZIC3_9BACL</name>
<reference evidence="2 3" key="1">
    <citation type="submission" date="2017-11" db="EMBL/GenBank/DDBJ databases">
        <title>Draft Genome Sequence of Sporolactobacillus inulinus NBRC 111894 Isolated from Koso, a Japanese Sugar-Vegetable Fermented Beverage.</title>
        <authorList>
            <person name="Chiou T.Y."/>
            <person name="Oshima K."/>
            <person name="Suda W."/>
            <person name="Hattori M."/>
            <person name="Takahashi T."/>
        </authorList>
    </citation>
    <scope>NUCLEOTIDE SEQUENCE [LARGE SCALE GENOMIC DNA]</scope>
    <source>
        <strain evidence="2 3">NBRC111894</strain>
    </source>
</reference>
<dbReference type="EMBL" id="BEXB01000040">
    <property type="protein sequence ID" value="GAY78108.1"/>
    <property type="molecule type" value="Genomic_DNA"/>
</dbReference>
<proteinExistence type="predicted"/>
<comment type="caution">
    <text evidence="2">The sequence shown here is derived from an EMBL/GenBank/DDBJ whole genome shotgun (WGS) entry which is preliminary data.</text>
</comment>
<evidence type="ECO:0000313" key="3">
    <source>
        <dbReference type="Proteomes" id="UP000319716"/>
    </source>
</evidence>
<dbReference type="Proteomes" id="UP000319716">
    <property type="component" value="Unassembled WGS sequence"/>
</dbReference>
<accession>A0A4Y1ZIC3</accession>